<dbReference type="InterPro" id="IPR007634">
    <property type="entry name" value="RNA_pol_sigma_54_DNA-bd"/>
</dbReference>
<feature type="region of interest" description="Disordered" evidence="10">
    <location>
        <begin position="129"/>
        <end position="148"/>
    </location>
</feature>
<dbReference type="RefSeq" id="WP_184000293.1">
    <property type="nucleotide sequence ID" value="NZ_JACIEH010000004.1"/>
</dbReference>
<feature type="domain" description="RNA polymerase sigma factor 54 DNA-binding" evidence="11">
    <location>
        <begin position="344"/>
        <end position="503"/>
    </location>
</feature>
<dbReference type="Gene3D" id="1.10.10.1330">
    <property type="entry name" value="RNA polymerase sigma-54 factor, core-binding domain"/>
    <property type="match status" value="1"/>
</dbReference>
<dbReference type="GO" id="GO:0000428">
    <property type="term" value="C:DNA-directed RNA polymerase complex"/>
    <property type="evidence" value="ECO:0007669"/>
    <property type="project" value="UniProtKB-KW"/>
</dbReference>
<dbReference type="PROSITE" id="PS00717">
    <property type="entry name" value="SIGMA54_1"/>
    <property type="match status" value="1"/>
</dbReference>
<feature type="compositionally biased region" description="Gly residues" evidence="10">
    <location>
        <begin position="129"/>
        <end position="139"/>
    </location>
</feature>
<dbReference type="PROSITE" id="PS50044">
    <property type="entry name" value="SIGMA54_3"/>
    <property type="match status" value="1"/>
</dbReference>
<dbReference type="PRINTS" id="PR00045">
    <property type="entry name" value="SIGMA54FCT"/>
</dbReference>
<dbReference type="NCBIfam" id="TIGR02395">
    <property type="entry name" value="rpoN_sigma"/>
    <property type="match status" value="1"/>
</dbReference>
<protein>
    <recommendedName>
        <fullName evidence="9">RNA polymerase sigma-54 factor</fullName>
    </recommendedName>
</protein>
<dbReference type="InterPro" id="IPR000394">
    <property type="entry name" value="RNA_pol_sigma_54"/>
</dbReference>
<dbReference type="InterPro" id="IPR038709">
    <property type="entry name" value="RpoN_core-bd_sf"/>
</dbReference>
<evidence type="ECO:0000256" key="10">
    <source>
        <dbReference type="SAM" id="MobiDB-lite"/>
    </source>
</evidence>
<evidence type="ECO:0000256" key="8">
    <source>
        <dbReference type="ARBA" id="ARBA00023163"/>
    </source>
</evidence>
<organism evidence="13 14">
    <name type="scientific">Sphingomonas kyeonggiensis</name>
    <dbReference type="NCBI Taxonomy" id="1268553"/>
    <lineage>
        <taxon>Bacteria</taxon>
        <taxon>Pseudomonadati</taxon>
        <taxon>Pseudomonadota</taxon>
        <taxon>Alphaproteobacteria</taxon>
        <taxon>Sphingomonadales</taxon>
        <taxon>Sphingomonadaceae</taxon>
        <taxon>Sphingomonas</taxon>
    </lineage>
</organism>
<evidence type="ECO:0000256" key="1">
    <source>
        <dbReference type="ARBA" id="ARBA00008798"/>
    </source>
</evidence>
<keyword evidence="5 9" id="KW-0805">Transcription regulation</keyword>
<keyword evidence="8 9" id="KW-0804">Transcription</keyword>
<evidence type="ECO:0000256" key="7">
    <source>
        <dbReference type="ARBA" id="ARBA00023125"/>
    </source>
</evidence>
<evidence type="ECO:0000259" key="12">
    <source>
        <dbReference type="Pfam" id="PF04963"/>
    </source>
</evidence>
<dbReference type="PIRSF" id="PIRSF000774">
    <property type="entry name" value="RpoN"/>
    <property type="match status" value="1"/>
</dbReference>
<keyword evidence="2 9" id="KW-0240">DNA-directed RNA polymerase</keyword>
<evidence type="ECO:0000256" key="9">
    <source>
        <dbReference type="PIRNR" id="PIRNR000774"/>
    </source>
</evidence>
<evidence type="ECO:0000313" key="14">
    <source>
        <dbReference type="Proteomes" id="UP000557392"/>
    </source>
</evidence>
<dbReference type="PANTHER" id="PTHR32248:SF4">
    <property type="entry name" value="RNA POLYMERASE SIGMA-54 FACTOR"/>
    <property type="match status" value="1"/>
</dbReference>
<dbReference type="GO" id="GO:0006352">
    <property type="term" value="P:DNA-templated transcription initiation"/>
    <property type="evidence" value="ECO:0007669"/>
    <property type="project" value="InterPro"/>
</dbReference>
<dbReference type="InterPro" id="IPR007046">
    <property type="entry name" value="RNA_pol_sigma_54_core-bd"/>
</dbReference>
<keyword evidence="7 9" id="KW-0238">DNA-binding</keyword>
<evidence type="ECO:0000256" key="2">
    <source>
        <dbReference type="ARBA" id="ARBA00022478"/>
    </source>
</evidence>
<comment type="caution">
    <text evidence="13">The sequence shown here is derived from an EMBL/GenBank/DDBJ whole genome shotgun (WGS) entry which is preliminary data.</text>
</comment>
<dbReference type="NCBIfam" id="NF009118">
    <property type="entry name" value="PRK12469.1"/>
    <property type="match status" value="1"/>
</dbReference>
<keyword evidence="6 9" id="KW-0731">Sigma factor</keyword>
<sequence>MSLAPRLDLRQSQSLVMTPQLQQAIKLLALSNLEIETFIAEELEKNPLLENGGTGNDERESGSEAPDAPEPDFDFEERDGPADASELIAGGGEASGEAALDVDFAAETFHHDSGSDTIGAGGGLDGSLGLTGTGGGGSEDGPDFDNLGSSDLSLADHLMAQAGASIDGGDLFIAAHLIDQIDEAGYLTAPLLDIANRLNVALARVEDVLATIQTFDPTGVGARNLAECLALQAKEADRYDPCMARLIDNLDLVARGDLPRLKRICDVDDEDLADMIRELRNYDPKPGCRYGGEPTLAVTPDIFVARRGAGWAVEINAATLPRLLVNRAYYTEVSSGPQDKASKAWLTDMLASANWLVKALDQRQRTIIKVASEIVKQQEAFFLKGVAHLKPMTLRQVAEAIEMHESTVSRVTSNKYLSCARGLFELKYFFTSAIQSSEGGDAVSAEAVKNAIRTLIQAEDPKKILSDDTLVELLNAKGFDIARRTVAKYREAMGIGSSVQRRRQKALEGVG</sequence>
<evidence type="ECO:0000256" key="3">
    <source>
        <dbReference type="ARBA" id="ARBA00022679"/>
    </source>
</evidence>
<keyword evidence="14" id="KW-1185">Reference proteome</keyword>
<feature type="compositionally biased region" description="Acidic residues" evidence="10">
    <location>
        <begin position="67"/>
        <end position="77"/>
    </location>
</feature>
<dbReference type="Proteomes" id="UP000557392">
    <property type="component" value="Unassembled WGS sequence"/>
</dbReference>
<comment type="function">
    <text evidence="9">Sigma factors are initiation factors that promote the attachment of RNA polymerase to specific initiation sites and are then released.</text>
</comment>
<dbReference type="NCBIfam" id="NF004596">
    <property type="entry name" value="PRK05932.1-3"/>
    <property type="match status" value="1"/>
</dbReference>
<dbReference type="GO" id="GO:0016987">
    <property type="term" value="F:sigma factor activity"/>
    <property type="evidence" value="ECO:0007669"/>
    <property type="project" value="UniProtKB-KW"/>
</dbReference>
<keyword evidence="3 9" id="KW-0808">Transferase</keyword>
<dbReference type="Gene3D" id="1.10.10.60">
    <property type="entry name" value="Homeodomain-like"/>
    <property type="match status" value="1"/>
</dbReference>
<reference evidence="13 14" key="1">
    <citation type="submission" date="2020-08" db="EMBL/GenBank/DDBJ databases">
        <title>Genomic Encyclopedia of Type Strains, Phase IV (KMG-IV): sequencing the most valuable type-strain genomes for metagenomic binning, comparative biology and taxonomic classification.</title>
        <authorList>
            <person name="Goeker M."/>
        </authorList>
    </citation>
    <scope>NUCLEOTIDE SEQUENCE [LARGE SCALE GENOMIC DNA]</scope>
    <source>
        <strain evidence="13 14">DSM 101806</strain>
    </source>
</reference>
<evidence type="ECO:0000256" key="6">
    <source>
        <dbReference type="ARBA" id="ARBA00023082"/>
    </source>
</evidence>
<dbReference type="EMBL" id="JACIEH010000004">
    <property type="protein sequence ID" value="MBB4100942.1"/>
    <property type="molecule type" value="Genomic_DNA"/>
</dbReference>
<comment type="similarity">
    <text evidence="1 9">Belongs to the sigma-54 factor family.</text>
</comment>
<dbReference type="GO" id="GO:0003677">
    <property type="term" value="F:DNA binding"/>
    <property type="evidence" value="ECO:0007669"/>
    <property type="project" value="UniProtKB-KW"/>
</dbReference>
<dbReference type="Pfam" id="PF04552">
    <property type="entry name" value="Sigma54_DBD"/>
    <property type="match status" value="1"/>
</dbReference>
<dbReference type="GO" id="GO:0016779">
    <property type="term" value="F:nucleotidyltransferase activity"/>
    <property type="evidence" value="ECO:0007669"/>
    <property type="project" value="UniProtKB-KW"/>
</dbReference>
<evidence type="ECO:0000256" key="4">
    <source>
        <dbReference type="ARBA" id="ARBA00022695"/>
    </source>
</evidence>
<dbReference type="GO" id="GO:0001216">
    <property type="term" value="F:DNA-binding transcription activator activity"/>
    <property type="evidence" value="ECO:0007669"/>
    <property type="project" value="InterPro"/>
</dbReference>
<keyword evidence="4 9" id="KW-0548">Nucleotidyltransferase</keyword>
<dbReference type="PANTHER" id="PTHR32248">
    <property type="entry name" value="RNA POLYMERASE SIGMA-54 FACTOR"/>
    <property type="match status" value="1"/>
</dbReference>
<feature type="region of interest" description="Disordered" evidence="10">
    <location>
        <begin position="46"/>
        <end position="89"/>
    </location>
</feature>
<dbReference type="PROSITE" id="PS00718">
    <property type="entry name" value="SIGMA54_2"/>
    <property type="match status" value="1"/>
</dbReference>
<dbReference type="Pfam" id="PF00309">
    <property type="entry name" value="Sigma54_AID"/>
    <property type="match status" value="1"/>
</dbReference>
<evidence type="ECO:0000313" key="13">
    <source>
        <dbReference type="EMBL" id="MBB4100942.1"/>
    </source>
</evidence>
<evidence type="ECO:0000256" key="5">
    <source>
        <dbReference type="ARBA" id="ARBA00023015"/>
    </source>
</evidence>
<proteinExistence type="inferred from homology"/>
<dbReference type="Pfam" id="PF04963">
    <property type="entry name" value="Sigma54_CBD"/>
    <property type="match status" value="1"/>
</dbReference>
<evidence type="ECO:0000259" key="11">
    <source>
        <dbReference type="Pfam" id="PF04552"/>
    </source>
</evidence>
<feature type="domain" description="RNA polymerase sigma factor 54 core-binding" evidence="12">
    <location>
        <begin position="144"/>
        <end position="329"/>
    </location>
</feature>
<dbReference type="AlphaFoldDB" id="A0A7W6NYR3"/>
<gene>
    <name evidence="13" type="ORF">GGR46_004531</name>
</gene>
<name>A0A7W6NYR3_9SPHN</name>
<accession>A0A7W6NYR3</accession>